<reference evidence="2" key="1">
    <citation type="submission" date="2018-02" db="EMBL/GenBank/DDBJ databases">
        <title>Rhizophora mucronata_Transcriptome.</title>
        <authorList>
            <person name="Meera S.P."/>
            <person name="Sreeshan A."/>
            <person name="Augustine A."/>
        </authorList>
    </citation>
    <scope>NUCLEOTIDE SEQUENCE</scope>
    <source>
        <tissue evidence="2">Leaf</tissue>
    </source>
</reference>
<proteinExistence type="predicted"/>
<evidence type="ECO:0000256" key="1">
    <source>
        <dbReference type="SAM" id="MobiDB-lite"/>
    </source>
</evidence>
<feature type="compositionally biased region" description="Basic residues" evidence="1">
    <location>
        <begin position="1"/>
        <end position="11"/>
    </location>
</feature>
<evidence type="ECO:0000313" key="2">
    <source>
        <dbReference type="EMBL" id="MBX23811.1"/>
    </source>
</evidence>
<feature type="region of interest" description="Disordered" evidence="1">
    <location>
        <begin position="1"/>
        <end position="37"/>
    </location>
</feature>
<protein>
    <submittedName>
        <fullName evidence="2">Uncharacterized protein</fullName>
    </submittedName>
</protein>
<accession>A0A2P2M0T6</accession>
<dbReference type="AlphaFoldDB" id="A0A2P2M0T6"/>
<feature type="compositionally biased region" description="Low complexity" evidence="1">
    <location>
        <begin position="27"/>
        <end position="37"/>
    </location>
</feature>
<dbReference type="EMBL" id="GGEC01043327">
    <property type="protein sequence ID" value="MBX23811.1"/>
    <property type="molecule type" value="Transcribed_RNA"/>
</dbReference>
<name>A0A2P2M0T6_RHIMU</name>
<organism evidence="2">
    <name type="scientific">Rhizophora mucronata</name>
    <name type="common">Asiatic mangrove</name>
    <dbReference type="NCBI Taxonomy" id="61149"/>
    <lineage>
        <taxon>Eukaryota</taxon>
        <taxon>Viridiplantae</taxon>
        <taxon>Streptophyta</taxon>
        <taxon>Embryophyta</taxon>
        <taxon>Tracheophyta</taxon>
        <taxon>Spermatophyta</taxon>
        <taxon>Magnoliopsida</taxon>
        <taxon>eudicotyledons</taxon>
        <taxon>Gunneridae</taxon>
        <taxon>Pentapetalae</taxon>
        <taxon>rosids</taxon>
        <taxon>fabids</taxon>
        <taxon>Malpighiales</taxon>
        <taxon>Rhizophoraceae</taxon>
        <taxon>Rhizophora</taxon>
    </lineage>
</organism>
<sequence>MLKLVHHPKQRPIKERQNLNKGQNSTGGHLQAAMQHQQLQPKDKQIAPLEPEPAIKCLFSDDSKVATSCQLMNVLLALTNGLFTSAHATFYVMKVRNMAPYFARNHSILGEFELGLVFWVIHVTAAFDERVESLLLCRAASLLTGRNL</sequence>